<evidence type="ECO:0000313" key="2">
    <source>
        <dbReference type="Proteomes" id="UP000194236"/>
    </source>
</evidence>
<accession>A0A1Y3B0R5</accession>
<sequence>MSNEYQRRLALHSMEQYPLLLLRKQYFQSEHFEMESRRRIQLNVKEATFEQQFHMLKVSIFHSDLKNIVVY</sequence>
<dbReference type="AlphaFoldDB" id="A0A1Y3B0R5"/>
<dbReference type="Proteomes" id="UP000194236">
    <property type="component" value="Unassembled WGS sequence"/>
</dbReference>
<organism evidence="1 2">
    <name type="scientific">Euroglyphus maynei</name>
    <name type="common">Mayne's house dust mite</name>
    <dbReference type="NCBI Taxonomy" id="6958"/>
    <lineage>
        <taxon>Eukaryota</taxon>
        <taxon>Metazoa</taxon>
        <taxon>Ecdysozoa</taxon>
        <taxon>Arthropoda</taxon>
        <taxon>Chelicerata</taxon>
        <taxon>Arachnida</taxon>
        <taxon>Acari</taxon>
        <taxon>Acariformes</taxon>
        <taxon>Sarcoptiformes</taxon>
        <taxon>Astigmata</taxon>
        <taxon>Psoroptidia</taxon>
        <taxon>Analgoidea</taxon>
        <taxon>Pyroglyphidae</taxon>
        <taxon>Pyroglyphinae</taxon>
        <taxon>Euroglyphus</taxon>
    </lineage>
</organism>
<name>A0A1Y3B0R5_EURMA</name>
<comment type="caution">
    <text evidence="1">The sequence shown here is derived from an EMBL/GenBank/DDBJ whole genome shotgun (WGS) entry which is preliminary data.</text>
</comment>
<gene>
    <name evidence="1" type="ORF">BLA29_008316</name>
</gene>
<proteinExistence type="predicted"/>
<dbReference type="EMBL" id="MUJZ01047237">
    <property type="protein sequence ID" value="OTF74402.1"/>
    <property type="molecule type" value="Genomic_DNA"/>
</dbReference>
<protein>
    <submittedName>
        <fullName evidence="1">Uncharacterized protein</fullName>
    </submittedName>
</protein>
<evidence type="ECO:0000313" key="1">
    <source>
        <dbReference type="EMBL" id="OTF74402.1"/>
    </source>
</evidence>
<keyword evidence="2" id="KW-1185">Reference proteome</keyword>
<reference evidence="1 2" key="1">
    <citation type="submission" date="2017-03" db="EMBL/GenBank/DDBJ databases">
        <title>Genome Survey of Euroglyphus maynei.</title>
        <authorList>
            <person name="Arlian L.G."/>
            <person name="Morgan M.S."/>
            <person name="Rider S.D."/>
        </authorList>
    </citation>
    <scope>NUCLEOTIDE SEQUENCE [LARGE SCALE GENOMIC DNA]</scope>
    <source>
        <strain evidence="1">Arlian Lab</strain>
        <tissue evidence="1">Whole body</tissue>
    </source>
</reference>